<accession>A0A0J6GFL7</accession>
<dbReference type="Proteomes" id="UP000183613">
    <property type="component" value="Unassembled WGS sequence"/>
</dbReference>
<name>A0A0J6GFL7_PSEDM</name>
<proteinExistence type="predicted"/>
<dbReference type="AlphaFoldDB" id="A0A0J6GFL7"/>
<dbReference type="PATRIC" id="fig|882211.3.peg.2408"/>
<evidence type="ECO:0000313" key="2">
    <source>
        <dbReference type="Proteomes" id="UP000183613"/>
    </source>
</evidence>
<dbReference type="GO" id="GO:0030254">
    <property type="term" value="P:protein secretion by the type III secretion system"/>
    <property type="evidence" value="ECO:0007669"/>
    <property type="project" value="InterPro"/>
</dbReference>
<protein>
    <submittedName>
        <fullName evidence="1">Tir chaperone protein (CesT) family protein</fullName>
    </submittedName>
</protein>
<dbReference type="RefSeq" id="WP_048360138.1">
    <property type="nucleotide sequence ID" value="NZ_FNUD01000002.1"/>
</dbReference>
<organism evidence="1 2">
    <name type="scientific">Pseudomonas deceptionensis</name>
    <dbReference type="NCBI Taxonomy" id="882211"/>
    <lineage>
        <taxon>Bacteria</taxon>
        <taxon>Pseudomonadati</taxon>
        <taxon>Pseudomonadota</taxon>
        <taxon>Gammaproteobacteria</taxon>
        <taxon>Pseudomonadales</taxon>
        <taxon>Pseudomonadaceae</taxon>
        <taxon>Pseudomonas</taxon>
    </lineage>
</organism>
<dbReference type="EMBL" id="FNUD01000002">
    <property type="protein sequence ID" value="SEE14019.1"/>
    <property type="molecule type" value="Genomic_DNA"/>
</dbReference>
<comment type="caution">
    <text evidence="1">The sequence shown here is derived from an EMBL/GenBank/DDBJ whole genome shotgun (WGS) entry which is preliminary data.</text>
</comment>
<dbReference type="Pfam" id="PF05932">
    <property type="entry name" value="CesT"/>
    <property type="match status" value="1"/>
</dbReference>
<dbReference type="SUPFAM" id="SSF69635">
    <property type="entry name" value="Type III secretory system chaperone-like"/>
    <property type="match status" value="1"/>
</dbReference>
<sequence>MNKNMHLLAALSQQLNVDLQLESGVCALFDSHDQEVCVIELLPQGSSAVLHCAIDIPHPVSEHYRRLLTLNFQPDMLHGCWLALDEGDTVRLCAQCPVELLTERTFCQWVIGFIEQVADTRLLLDQPA</sequence>
<reference evidence="1" key="1">
    <citation type="submission" date="2016-10" db="EMBL/GenBank/DDBJ databases">
        <authorList>
            <person name="Varghese N."/>
            <person name="Submissions S."/>
        </authorList>
    </citation>
    <scope>NUCLEOTIDE SEQUENCE [LARGE SCALE GENOMIC DNA]</scope>
    <source>
        <strain evidence="1">LMG 25555</strain>
    </source>
</reference>
<dbReference type="CDD" id="cd17024">
    <property type="entry name" value="T3SC_IA_DspF-like"/>
    <property type="match status" value="1"/>
</dbReference>
<evidence type="ECO:0000313" key="1">
    <source>
        <dbReference type="EMBL" id="SEE14019.1"/>
    </source>
</evidence>
<gene>
    <name evidence="1" type="ORF">SAMN04489800_0029</name>
</gene>
<dbReference type="InterPro" id="IPR010261">
    <property type="entry name" value="Tir_chaperone"/>
</dbReference>
<dbReference type="Gene3D" id="3.30.1460.10">
    <property type="match status" value="1"/>
</dbReference>
<keyword evidence="2" id="KW-1185">Reference proteome</keyword>
<dbReference type="OrthoDB" id="7026419at2"/>